<accession>A0A147ISH5</accession>
<reference evidence="6 7" key="1">
    <citation type="journal article" date="2016" name="Front. Microbiol.">
        <title>Genomic Resource of Rice Seed Associated Bacteria.</title>
        <authorList>
            <person name="Midha S."/>
            <person name="Bansal K."/>
            <person name="Sharma S."/>
            <person name="Kumar N."/>
            <person name="Patil P.P."/>
            <person name="Chaudhry V."/>
            <person name="Patil P.B."/>
        </authorList>
    </citation>
    <scope>NUCLEOTIDE SEQUENCE [LARGE SCALE GENOMIC DNA]</scope>
    <source>
        <strain evidence="6 7">SB4</strain>
    </source>
</reference>
<sequence length="200" mass="21625">MAAARGRPRSFDRDQALARMMQVFWQKGYEGAQLTDLLAAVGITPPSFYAAFGSKEAAFLEAVDLYIATVATPPMRALEEAGTIAAAIRGMLEGSITVALSSQPGGCFLILGVVNCQPENESARKRLREARRKTHDLIRARLLRAIEDGELAADTDVERLTAFYHGILQAISFQARDGATREQLTALIEPATAPISTVGF</sequence>
<dbReference type="SUPFAM" id="SSF48498">
    <property type="entry name" value="Tetracyclin repressor-like, C-terminal domain"/>
    <property type="match status" value="1"/>
</dbReference>
<dbReference type="EMBL" id="LDTE01000071">
    <property type="protein sequence ID" value="KTT98215.1"/>
    <property type="molecule type" value="Genomic_DNA"/>
</dbReference>
<dbReference type="GO" id="GO:0003677">
    <property type="term" value="F:DNA binding"/>
    <property type="evidence" value="ECO:0007669"/>
    <property type="project" value="UniProtKB-UniRule"/>
</dbReference>
<dbReference type="PANTHER" id="PTHR47506">
    <property type="entry name" value="TRANSCRIPTIONAL REGULATORY PROTEIN"/>
    <property type="match status" value="1"/>
</dbReference>
<dbReference type="Gene3D" id="1.10.10.60">
    <property type="entry name" value="Homeodomain-like"/>
    <property type="match status" value="1"/>
</dbReference>
<dbReference type="Gene3D" id="1.10.357.10">
    <property type="entry name" value="Tetracycline Repressor, domain 2"/>
    <property type="match status" value="1"/>
</dbReference>
<dbReference type="SUPFAM" id="SSF46689">
    <property type="entry name" value="Homeodomain-like"/>
    <property type="match status" value="1"/>
</dbReference>
<dbReference type="PROSITE" id="PS50977">
    <property type="entry name" value="HTH_TETR_2"/>
    <property type="match status" value="1"/>
</dbReference>
<dbReference type="PATRIC" id="fig|33051.4.peg.3164"/>
<dbReference type="PANTHER" id="PTHR47506:SF1">
    <property type="entry name" value="HTH-TYPE TRANSCRIPTIONAL REGULATOR YJDC"/>
    <property type="match status" value="1"/>
</dbReference>
<evidence type="ECO:0000256" key="4">
    <source>
        <dbReference type="PROSITE-ProRule" id="PRU00335"/>
    </source>
</evidence>
<proteinExistence type="predicted"/>
<feature type="domain" description="HTH tetR-type" evidence="5">
    <location>
        <begin position="10"/>
        <end position="70"/>
    </location>
</feature>
<evidence type="ECO:0000256" key="1">
    <source>
        <dbReference type="ARBA" id="ARBA00023015"/>
    </source>
</evidence>
<dbReference type="InterPro" id="IPR001647">
    <property type="entry name" value="HTH_TetR"/>
</dbReference>
<organism evidence="6 7">
    <name type="scientific">Sphingomonas sanguinis</name>
    <dbReference type="NCBI Taxonomy" id="33051"/>
    <lineage>
        <taxon>Bacteria</taxon>
        <taxon>Pseudomonadati</taxon>
        <taxon>Pseudomonadota</taxon>
        <taxon>Alphaproteobacteria</taxon>
        <taxon>Sphingomonadales</taxon>
        <taxon>Sphingomonadaceae</taxon>
        <taxon>Sphingomonas</taxon>
    </lineage>
</organism>
<dbReference type="InterPro" id="IPR009057">
    <property type="entry name" value="Homeodomain-like_sf"/>
</dbReference>
<evidence type="ECO:0000259" key="5">
    <source>
        <dbReference type="PROSITE" id="PS50977"/>
    </source>
</evidence>
<dbReference type="OrthoDB" id="9795242at2"/>
<evidence type="ECO:0000256" key="3">
    <source>
        <dbReference type="ARBA" id="ARBA00023163"/>
    </source>
</evidence>
<dbReference type="Pfam" id="PF00440">
    <property type="entry name" value="TetR_N"/>
    <property type="match status" value="1"/>
</dbReference>
<dbReference type="InterPro" id="IPR011075">
    <property type="entry name" value="TetR_C"/>
</dbReference>
<keyword evidence="2 4" id="KW-0238">DNA-binding</keyword>
<keyword evidence="1" id="KW-0805">Transcription regulation</keyword>
<feature type="DNA-binding region" description="H-T-H motif" evidence="4">
    <location>
        <begin position="33"/>
        <end position="52"/>
    </location>
</feature>
<keyword evidence="3" id="KW-0804">Transcription</keyword>
<evidence type="ECO:0000313" key="7">
    <source>
        <dbReference type="Proteomes" id="UP000074072"/>
    </source>
</evidence>
<dbReference type="RefSeq" id="WP_082670136.1">
    <property type="nucleotide sequence ID" value="NZ_LDTE01000071.1"/>
</dbReference>
<dbReference type="Pfam" id="PF16925">
    <property type="entry name" value="TetR_C_13"/>
    <property type="match status" value="1"/>
</dbReference>
<name>A0A147ISH5_9SPHN</name>
<dbReference type="AlphaFoldDB" id="A0A147ISH5"/>
<evidence type="ECO:0000313" key="6">
    <source>
        <dbReference type="EMBL" id="KTT98215.1"/>
    </source>
</evidence>
<comment type="caution">
    <text evidence="6">The sequence shown here is derived from an EMBL/GenBank/DDBJ whole genome shotgun (WGS) entry which is preliminary data.</text>
</comment>
<protein>
    <submittedName>
        <fullName evidence="6">TetR family transcriptional regulator</fullName>
    </submittedName>
</protein>
<evidence type="ECO:0000256" key="2">
    <source>
        <dbReference type="ARBA" id="ARBA00023125"/>
    </source>
</evidence>
<dbReference type="Proteomes" id="UP000074072">
    <property type="component" value="Unassembled WGS sequence"/>
</dbReference>
<gene>
    <name evidence="6" type="ORF">SB4_11725</name>
</gene>
<dbReference type="InterPro" id="IPR036271">
    <property type="entry name" value="Tet_transcr_reg_TetR-rel_C_sf"/>
</dbReference>